<keyword evidence="2 8" id="KW-0812">Transmembrane</keyword>
<dbReference type="PROSITE" id="PS50885">
    <property type="entry name" value="HAMP"/>
    <property type="match status" value="1"/>
</dbReference>
<evidence type="ECO:0000256" key="2">
    <source>
        <dbReference type="ARBA" id="ARBA00022692"/>
    </source>
</evidence>
<accession>A0A7Y0SNV2</accession>
<dbReference type="PROSITE" id="PS50111">
    <property type="entry name" value="CHEMOTAXIS_TRANSDUC_2"/>
    <property type="match status" value="1"/>
</dbReference>
<evidence type="ECO:0000256" key="3">
    <source>
        <dbReference type="ARBA" id="ARBA00022989"/>
    </source>
</evidence>
<dbReference type="GO" id="GO:0004888">
    <property type="term" value="F:transmembrane signaling receptor activity"/>
    <property type="evidence" value="ECO:0007669"/>
    <property type="project" value="InterPro"/>
</dbReference>
<dbReference type="InterPro" id="IPR004089">
    <property type="entry name" value="MCPsignal_dom"/>
</dbReference>
<dbReference type="Gene3D" id="1.10.287.950">
    <property type="entry name" value="Methyl-accepting chemotaxis protein"/>
    <property type="match status" value="1"/>
</dbReference>
<evidence type="ECO:0000256" key="5">
    <source>
        <dbReference type="ARBA" id="ARBA00023224"/>
    </source>
</evidence>
<keyword evidence="3 8" id="KW-1133">Transmembrane helix</keyword>
<dbReference type="FunFam" id="1.10.287.950:FF:000001">
    <property type="entry name" value="Methyl-accepting chemotaxis sensory transducer"/>
    <property type="match status" value="1"/>
</dbReference>
<evidence type="ECO:0000259" key="11">
    <source>
        <dbReference type="PROSITE" id="PS50906"/>
    </source>
</evidence>
<dbReference type="GO" id="GO:0016020">
    <property type="term" value="C:membrane"/>
    <property type="evidence" value="ECO:0007669"/>
    <property type="project" value="UniProtKB-SubCell"/>
</dbReference>
<feature type="domain" description="HAMP" evidence="10">
    <location>
        <begin position="334"/>
        <end position="387"/>
    </location>
</feature>
<evidence type="ECO:0000313" key="12">
    <source>
        <dbReference type="EMBL" id="NMU86657.1"/>
    </source>
</evidence>
<dbReference type="AlphaFoldDB" id="A0A7Y0SNV2"/>
<feature type="domain" description="NIT" evidence="11">
    <location>
        <begin position="54"/>
        <end position="303"/>
    </location>
</feature>
<dbReference type="Proteomes" id="UP000518904">
    <property type="component" value="Unassembled WGS sequence"/>
</dbReference>
<dbReference type="SMART" id="SM00283">
    <property type="entry name" value="MA"/>
    <property type="match status" value="1"/>
</dbReference>
<dbReference type="PANTHER" id="PTHR32089:SF119">
    <property type="entry name" value="METHYL-ACCEPTING CHEMOTAXIS PROTEIN CTPL"/>
    <property type="match status" value="1"/>
</dbReference>
<feature type="transmembrane region" description="Helical" evidence="8">
    <location>
        <begin position="313"/>
        <end position="336"/>
    </location>
</feature>
<protein>
    <submittedName>
        <fullName evidence="12">Methyl-accepting chemotaxis protein</fullName>
    </submittedName>
</protein>
<gene>
    <name evidence="12" type="ORF">HKB16_27805</name>
</gene>
<dbReference type="InterPro" id="IPR003660">
    <property type="entry name" value="HAMP_dom"/>
</dbReference>
<keyword evidence="5 7" id="KW-0807">Transducer</keyword>
<dbReference type="Pfam" id="PF08376">
    <property type="entry name" value="NIT"/>
    <property type="match status" value="1"/>
</dbReference>
<evidence type="ECO:0000259" key="9">
    <source>
        <dbReference type="PROSITE" id="PS50111"/>
    </source>
</evidence>
<evidence type="ECO:0000256" key="4">
    <source>
        <dbReference type="ARBA" id="ARBA00023136"/>
    </source>
</evidence>
<dbReference type="PANTHER" id="PTHR32089">
    <property type="entry name" value="METHYL-ACCEPTING CHEMOTAXIS PROTEIN MCPB"/>
    <property type="match status" value="1"/>
</dbReference>
<keyword evidence="4 8" id="KW-0472">Membrane</keyword>
<comment type="similarity">
    <text evidence="6">Belongs to the methyl-accepting chemotaxis (MCP) protein family.</text>
</comment>
<dbReference type="InterPro" id="IPR010910">
    <property type="entry name" value="Nitrate/nitrite_sensing_bac"/>
</dbReference>
<feature type="domain" description="Methyl-accepting transducer" evidence="9">
    <location>
        <begin position="392"/>
        <end position="628"/>
    </location>
</feature>
<dbReference type="Pfam" id="PF00015">
    <property type="entry name" value="MCPsignal"/>
    <property type="match status" value="1"/>
</dbReference>
<evidence type="ECO:0000313" key="13">
    <source>
        <dbReference type="Proteomes" id="UP000518904"/>
    </source>
</evidence>
<evidence type="ECO:0000256" key="7">
    <source>
        <dbReference type="PROSITE-ProRule" id="PRU00284"/>
    </source>
</evidence>
<name>A0A7Y0SNV2_VIBPH</name>
<dbReference type="GO" id="GO:0007165">
    <property type="term" value="P:signal transduction"/>
    <property type="evidence" value="ECO:0007669"/>
    <property type="project" value="UniProtKB-KW"/>
</dbReference>
<dbReference type="InterPro" id="IPR004090">
    <property type="entry name" value="Chemotax_Me-accpt_rcpt"/>
</dbReference>
<evidence type="ECO:0000256" key="6">
    <source>
        <dbReference type="ARBA" id="ARBA00029447"/>
    </source>
</evidence>
<feature type="transmembrane region" description="Helical" evidence="8">
    <location>
        <begin position="12"/>
        <end position="30"/>
    </location>
</feature>
<evidence type="ECO:0000259" key="10">
    <source>
        <dbReference type="PROSITE" id="PS50885"/>
    </source>
</evidence>
<comment type="caution">
    <text evidence="12">The sequence shown here is derived from an EMBL/GenBank/DDBJ whole genome shotgun (WGS) entry which is preliminary data.</text>
</comment>
<evidence type="ECO:0000256" key="1">
    <source>
        <dbReference type="ARBA" id="ARBA00004141"/>
    </source>
</evidence>
<dbReference type="InterPro" id="IPR013587">
    <property type="entry name" value="Nitrate/nitrite_sensing"/>
</dbReference>
<proteinExistence type="inferred from homology"/>
<dbReference type="Pfam" id="PF00672">
    <property type="entry name" value="HAMP"/>
    <property type="match status" value="1"/>
</dbReference>
<dbReference type="GO" id="GO:0006935">
    <property type="term" value="P:chemotaxis"/>
    <property type="evidence" value="ECO:0007669"/>
    <property type="project" value="InterPro"/>
</dbReference>
<reference evidence="12 13" key="1">
    <citation type="submission" date="2020-04" db="EMBL/GenBank/DDBJ databases">
        <title>Whole-genome sequencing of Vibrio spp. from China reveals different genetic environments of blaCTX-M-14 among diverse lineages.</title>
        <authorList>
            <person name="Zheng Z."/>
            <person name="Ye L."/>
            <person name="Chen S."/>
        </authorList>
    </citation>
    <scope>NUCLEOTIDE SEQUENCE [LARGE SCALE GENOMIC DNA]</scope>
    <source>
        <strain evidence="12 13">Vb0551</strain>
    </source>
</reference>
<dbReference type="RefSeq" id="WP_141179661.1">
    <property type="nucleotide sequence ID" value="NZ_CP041201.1"/>
</dbReference>
<dbReference type="PRINTS" id="PR00260">
    <property type="entry name" value="CHEMTRNSDUCR"/>
</dbReference>
<dbReference type="PROSITE" id="PS50906">
    <property type="entry name" value="NIT"/>
    <property type="match status" value="1"/>
</dbReference>
<organism evidence="12 13">
    <name type="scientific">Vibrio parahaemolyticus</name>
    <dbReference type="NCBI Taxonomy" id="670"/>
    <lineage>
        <taxon>Bacteria</taxon>
        <taxon>Pseudomonadati</taxon>
        <taxon>Pseudomonadota</taxon>
        <taxon>Gammaproteobacteria</taxon>
        <taxon>Vibrionales</taxon>
        <taxon>Vibrionaceae</taxon>
        <taxon>Vibrio</taxon>
    </lineage>
</organism>
<dbReference type="EMBL" id="JABCLB010002501">
    <property type="protein sequence ID" value="NMU86657.1"/>
    <property type="molecule type" value="Genomic_DNA"/>
</dbReference>
<comment type="subcellular location">
    <subcellularLocation>
        <location evidence="1">Membrane</location>
        <topology evidence="1">Multi-pass membrane protein</topology>
    </subcellularLocation>
</comment>
<evidence type="ECO:0000256" key="8">
    <source>
        <dbReference type="SAM" id="Phobius"/>
    </source>
</evidence>
<sequence length="665" mass="73046">MFAFVRQFPLYIMVSVVAGVPLLLAIFLAVQHTINLNTQSHQALKDQQLVTLITHYDNLAHNLAVERGLTAGVLGSQGKTEIVQKLTKQRKKVDDAINSLVQLNTPLISSSDSYDLLQDVQVQLNRLNQVRQGVDRLSPQIAPFGYYSNLNQLIIDNIDVLIAQTQSRELGTLGDALISVIVMKERAGQARGALNGVFAKGSATSVLFSNIEGYIQSGDYASRKAQIAFPEQYRQSLQSHQNSPAWKKVEQIQQSFLNQSANLDSIQGPQATEWFPMATERIGLMNQLRNQMVDQMLSAAEHSAQQATLNRNLLMAATAVISLLMITMVWGLVASLRSRVGRLKQTLRSMSEHHDMTVELDSRGKDEIASISNSINALISNFRKLLFDVTKTNNESSNRLQNIVESAQDLDSSSRSTIAKCDNIATAMTELAQSSVEIAQSAERAMGDTTTMNNKVVDCQTQSELSYRSVQSLLEQINATEQCMAELANDTQSIGQIVETINSVSEQTNLLALNAAIEAARAGEHGRGFAVVSSEVRDLAQRSQEATENISKLLDQIGEKTRFSVESMAKSKQASDDTFESVQQVNESVSLLESSIEHVNNHISTITHSTIEQSKACEAIDQDIDVLASIAHKTGQHADDLNQIVSGYQAEAMELKHQLSAFKLA</sequence>
<dbReference type="SUPFAM" id="SSF58104">
    <property type="entry name" value="Methyl-accepting chemotaxis protein (MCP) signaling domain"/>
    <property type="match status" value="1"/>
</dbReference>